<keyword evidence="6" id="KW-0547">Nucleotide-binding</keyword>
<dbReference type="EMBL" id="QEAP01000191">
    <property type="protein sequence ID" value="TPX73350.1"/>
    <property type="molecule type" value="Genomic_DNA"/>
</dbReference>
<comment type="subcellular location">
    <subcellularLocation>
        <location evidence="1">Cytoplasm</location>
    </subcellularLocation>
</comment>
<dbReference type="Pfam" id="PF00152">
    <property type="entry name" value="tRNA-synt_2"/>
    <property type="match status" value="1"/>
</dbReference>
<dbReference type="Proteomes" id="UP000320333">
    <property type="component" value="Unassembled WGS sequence"/>
</dbReference>
<dbReference type="InterPro" id="IPR004522">
    <property type="entry name" value="Asn-tRNA-ligase"/>
</dbReference>
<dbReference type="InterPro" id="IPR048952">
    <property type="entry name" value="AsnRS_N"/>
</dbReference>
<name>A0A507FCP6_9FUNG</name>
<dbReference type="InterPro" id="IPR012340">
    <property type="entry name" value="NA-bd_OB-fold"/>
</dbReference>
<dbReference type="Gene3D" id="3.30.930.10">
    <property type="entry name" value="Bira Bifunctional Protein, Domain 2"/>
    <property type="match status" value="1"/>
</dbReference>
<keyword evidence="15" id="KW-1185">Reference proteome</keyword>
<dbReference type="GO" id="GO:0006421">
    <property type="term" value="P:asparaginyl-tRNA aminoacylation"/>
    <property type="evidence" value="ECO:0007669"/>
    <property type="project" value="InterPro"/>
</dbReference>
<evidence type="ECO:0000256" key="9">
    <source>
        <dbReference type="ARBA" id="ARBA00023146"/>
    </source>
</evidence>
<dbReference type="CDD" id="cd00776">
    <property type="entry name" value="AsxRS_core"/>
    <property type="match status" value="1"/>
</dbReference>
<feature type="compositionally biased region" description="Low complexity" evidence="12">
    <location>
        <begin position="14"/>
        <end position="30"/>
    </location>
</feature>
<dbReference type="Pfam" id="PF01336">
    <property type="entry name" value="tRNA_anti-codon"/>
    <property type="match status" value="1"/>
</dbReference>
<dbReference type="GO" id="GO:0004816">
    <property type="term" value="F:asparagine-tRNA ligase activity"/>
    <property type="evidence" value="ECO:0007669"/>
    <property type="project" value="UniProtKB-EC"/>
</dbReference>
<dbReference type="PRINTS" id="PR01042">
    <property type="entry name" value="TRNASYNTHASP"/>
</dbReference>
<evidence type="ECO:0000259" key="13">
    <source>
        <dbReference type="PROSITE" id="PS50862"/>
    </source>
</evidence>
<dbReference type="STRING" id="246404.A0A507FCP6"/>
<dbReference type="SUPFAM" id="SSF55681">
    <property type="entry name" value="Class II aaRS and biotin synthetases"/>
    <property type="match status" value="1"/>
</dbReference>
<proteinExistence type="inferred from homology"/>
<dbReference type="InterPro" id="IPR004365">
    <property type="entry name" value="NA-bd_OB_tRNA"/>
</dbReference>
<evidence type="ECO:0000313" key="14">
    <source>
        <dbReference type="EMBL" id="TPX73350.1"/>
    </source>
</evidence>
<evidence type="ECO:0000313" key="15">
    <source>
        <dbReference type="Proteomes" id="UP000320333"/>
    </source>
</evidence>
<evidence type="ECO:0000256" key="1">
    <source>
        <dbReference type="ARBA" id="ARBA00004496"/>
    </source>
</evidence>
<evidence type="ECO:0000256" key="7">
    <source>
        <dbReference type="ARBA" id="ARBA00022840"/>
    </source>
</evidence>
<dbReference type="NCBIfam" id="TIGR00457">
    <property type="entry name" value="asnS"/>
    <property type="match status" value="1"/>
</dbReference>
<dbReference type="GO" id="GO:0003676">
    <property type="term" value="F:nucleic acid binding"/>
    <property type="evidence" value="ECO:0007669"/>
    <property type="project" value="InterPro"/>
</dbReference>
<dbReference type="SUPFAM" id="SSF50249">
    <property type="entry name" value="Nucleic acid-binding proteins"/>
    <property type="match status" value="1"/>
</dbReference>
<dbReference type="Gene3D" id="2.40.50.140">
    <property type="entry name" value="Nucleic acid-binding proteins"/>
    <property type="match status" value="1"/>
</dbReference>
<feature type="domain" description="Aminoacyl-transfer RNA synthetases class-II family profile" evidence="13">
    <location>
        <begin position="287"/>
        <end position="588"/>
    </location>
</feature>
<dbReference type="Gene3D" id="3.30.1910.20">
    <property type="entry name" value="asparaginyl-tRNA synthetase, N-terminal domain"/>
    <property type="match status" value="1"/>
</dbReference>
<protein>
    <recommendedName>
        <fullName evidence="3">asparagine--tRNA ligase</fullName>
        <ecNumber evidence="3">6.1.1.22</ecNumber>
    </recommendedName>
    <alternativeName>
        <fullName evidence="10">Asparaginyl-tRNA synthetase</fullName>
    </alternativeName>
</protein>
<dbReference type="GO" id="GO:0005524">
    <property type="term" value="F:ATP binding"/>
    <property type="evidence" value="ECO:0007669"/>
    <property type="project" value="UniProtKB-KW"/>
</dbReference>
<comment type="similarity">
    <text evidence="2">Belongs to the class-II aminoacyl-tRNA synthetase family.</text>
</comment>
<keyword evidence="7" id="KW-0067">ATP-binding</keyword>
<dbReference type="GO" id="GO:0005737">
    <property type="term" value="C:cytoplasm"/>
    <property type="evidence" value="ECO:0007669"/>
    <property type="project" value="UniProtKB-SubCell"/>
</dbReference>
<feature type="region of interest" description="Disordered" evidence="12">
    <location>
        <begin position="910"/>
        <end position="945"/>
    </location>
</feature>
<evidence type="ECO:0000256" key="3">
    <source>
        <dbReference type="ARBA" id="ARBA00012816"/>
    </source>
</evidence>
<keyword evidence="5 14" id="KW-0436">Ligase</keyword>
<dbReference type="InterPro" id="IPR004364">
    <property type="entry name" value="Aa-tRNA-synt_II"/>
</dbReference>
<comment type="catalytic activity">
    <reaction evidence="11">
        <text>tRNA(Asn) + L-asparagine + ATP = L-asparaginyl-tRNA(Asn) + AMP + diphosphate + H(+)</text>
        <dbReference type="Rhea" id="RHEA:11180"/>
        <dbReference type="Rhea" id="RHEA-COMP:9659"/>
        <dbReference type="Rhea" id="RHEA-COMP:9674"/>
        <dbReference type="ChEBI" id="CHEBI:15378"/>
        <dbReference type="ChEBI" id="CHEBI:30616"/>
        <dbReference type="ChEBI" id="CHEBI:33019"/>
        <dbReference type="ChEBI" id="CHEBI:58048"/>
        <dbReference type="ChEBI" id="CHEBI:78442"/>
        <dbReference type="ChEBI" id="CHEBI:78515"/>
        <dbReference type="ChEBI" id="CHEBI:456215"/>
        <dbReference type="EC" id="6.1.1.22"/>
    </reaction>
</comment>
<dbReference type="InterPro" id="IPR006195">
    <property type="entry name" value="aa-tRNA-synth_II"/>
</dbReference>
<organism evidence="14 15">
    <name type="scientific">Chytriomyces confervae</name>
    <dbReference type="NCBI Taxonomy" id="246404"/>
    <lineage>
        <taxon>Eukaryota</taxon>
        <taxon>Fungi</taxon>
        <taxon>Fungi incertae sedis</taxon>
        <taxon>Chytridiomycota</taxon>
        <taxon>Chytridiomycota incertae sedis</taxon>
        <taxon>Chytridiomycetes</taxon>
        <taxon>Chytridiales</taxon>
        <taxon>Chytriomycetaceae</taxon>
        <taxon>Chytriomyces</taxon>
    </lineage>
</organism>
<evidence type="ECO:0000256" key="4">
    <source>
        <dbReference type="ARBA" id="ARBA00022490"/>
    </source>
</evidence>
<dbReference type="OrthoDB" id="1931232at2759"/>
<keyword evidence="9" id="KW-0030">Aminoacyl-tRNA synthetase</keyword>
<dbReference type="CDD" id="cd04323">
    <property type="entry name" value="AsnRS_cyto_like_N"/>
    <property type="match status" value="1"/>
</dbReference>
<gene>
    <name evidence="14" type="ORF">CcCBS67573_g05378</name>
</gene>
<evidence type="ECO:0000256" key="10">
    <source>
        <dbReference type="ARBA" id="ARBA00029886"/>
    </source>
</evidence>
<feature type="compositionally biased region" description="Polar residues" evidence="12">
    <location>
        <begin position="923"/>
        <end position="934"/>
    </location>
</feature>
<evidence type="ECO:0000256" key="8">
    <source>
        <dbReference type="ARBA" id="ARBA00022917"/>
    </source>
</evidence>
<keyword evidence="4" id="KW-0963">Cytoplasm</keyword>
<dbReference type="PROSITE" id="PS50862">
    <property type="entry name" value="AA_TRNA_LIGASE_II"/>
    <property type="match status" value="1"/>
</dbReference>
<dbReference type="PANTHER" id="PTHR22594:SF16">
    <property type="entry name" value="ASPARAGINE--TRNA LIGASE, CYTOPLASMIC"/>
    <property type="match status" value="1"/>
</dbReference>
<dbReference type="Pfam" id="PF20917">
    <property type="entry name" value="AsnRS_N"/>
    <property type="match status" value="1"/>
</dbReference>
<feature type="region of interest" description="Disordered" evidence="12">
    <location>
        <begin position="1"/>
        <end position="56"/>
    </location>
</feature>
<dbReference type="InterPro" id="IPR045864">
    <property type="entry name" value="aa-tRNA-synth_II/BPL/LPL"/>
</dbReference>
<reference evidence="14 15" key="1">
    <citation type="journal article" date="2019" name="Sci. Rep.">
        <title>Comparative genomics of chytrid fungi reveal insights into the obligate biotrophic and pathogenic lifestyle of Synchytrium endobioticum.</title>
        <authorList>
            <person name="van de Vossenberg B.T.L.H."/>
            <person name="Warris S."/>
            <person name="Nguyen H.D.T."/>
            <person name="van Gent-Pelzer M.P.E."/>
            <person name="Joly D.L."/>
            <person name="van de Geest H.C."/>
            <person name="Bonants P.J.M."/>
            <person name="Smith D.S."/>
            <person name="Levesque C.A."/>
            <person name="van der Lee T.A.J."/>
        </authorList>
    </citation>
    <scope>NUCLEOTIDE SEQUENCE [LARGE SCALE GENOMIC DNA]</scope>
    <source>
        <strain evidence="14 15">CBS 675.73</strain>
    </source>
</reference>
<evidence type="ECO:0000256" key="12">
    <source>
        <dbReference type="SAM" id="MobiDB-lite"/>
    </source>
</evidence>
<dbReference type="InterPro" id="IPR002312">
    <property type="entry name" value="Asp/Asn-tRNA-synth_IIb"/>
</dbReference>
<dbReference type="AlphaFoldDB" id="A0A507FCP6"/>
<keyword evidence="8" id="KW-0648">Protein biosynthesis</keyword>
<accession>A0A507FCP6</accession>
<evidence type="ECO:0000256" key="11">
    <source>
        <dbReference type="ARBA" id="ARBA00047844"/>
    </source>
</evidence>
<comment type="caution">
    <text evidence="14">The sequence shown here is derived from an EMBL/GenBank/DDBJ whole genome shotgun (WGS) entry which is preliminary data.</text>
</comment>
<evidence type="ECO:0000256" key="6">
    <source>
        <dbReference type="ARBA" id="ARBA00022741"/>
    </source>
</evidence>
<sequence>MTDFTWSGWGWTQAPATKSAGAASAPVSAGWEEPETSSSVHVCEVSGHDTSGAGTEKMPFKTVLRALEATKGVGKSVVVRKDLVEGFKPVSDSGLKKGMKLYDAAVKKRAKAEEIKAKEAAEKAARAGDDEKKLAEAKKIVLVNDESLGVAKKIKIGQGVKHRGSRIIVNGWVHNLRVQGKDMMFLVLRDGTGLMQCLMKGRLCHTYDALTLTRESTVKVYGKLNEVPEGKKAPGGHELVVDYWEIIGKAPAGEENYENQFNEESNPEVLYNLRHLVIRENKASSILKMRSLVIKAFRSHFESKGVTEITPPLMVQTQVEGGATLFGFKYYGEDAYLTQSSQLYLETTLPSVGDSFCIAESFRAENSHTRRHLSQFSHCEAEYAFIDFDELLQNIEDMICGVVDAVINDPLGAQIMKDLNPDFKPPSRPFKRMPYTDAIAWLNERNIINEKTGKPFEFGEDIPESPERRMTDTINEPIFLCKFPVEIKSFYMKRCDEDRRLTDSVDVLMPGVGEIVGGSMRISDFQELMDAYKREGIDADPYYWFTDQRKYGTCEHGGFGLGVERFIAWQMPAVMKFLFFDESGKCLPYLVGESRVDLETVTGNLFECLGHHTHSASIYATDLFLFIMHSRSTYSNLSEDALTPPSFVRMNDPVITRKPTKFMVAGPGSRLMSAPSNSSVKMLDFSTGRLYSNPTTSALKASTHPQSVSSSISQVSSNATVFAAKTLAAATAFSAASKHAAQLIRNYNQSASSVSMPAFVGPDGFLYNSQNVRVDSFALSTHIQAFMASYKPSPSNLSHSIMAGKKRGRAASDHCNLPNKRNQNNLDALDCHDQNTANCFEESHHLFSSAAENQTLSHPPLNHVTAAFTNNPLLFTTKSTESSDISASPFKTGLNFPLASHFPSLEDSFREDSDLQFEDSEKPPSQSCTTSLTPQLERVSSDQFSLDRSSIWDLGAAFE</sequence>
<evidence type="ECO:0000256" key="2">
    <source>
        <dbReference type="ARBA" id="ARBA00008226"/>
    </source>
</evidence>
<evidence type="ECO:0000256" key="5">
    <source>
        <dbReference type="ARBA" id="ARBA00022598"/>
    </source>
</evidence>
<dbReference type="PANTHER" id="PTHR22594">
    <property type="entry name" value="ASPARTYL/LYSYL-TRNA SYNTHETASE"/>
    <property type="match status" value="1"/>
</dbReference>
<dbReference type="EC" id="6.1.1.22" evidence="3"/>